<protein>
    <submittedName>
        <fullName evidence="1">Uncharacterized protein</fullName>
    </submittedName>
</protein>
<gene>
    <name evidence="1" type="ORF">VT50_0235255</name>
</gene>
<keyword evidence="2" id="KW-1185">Reference proteome</keyword>
<dbReference type="RefSeq" id="WP_046087886.1">
    <property type="nucleotide sequence ID" value="NZ_LAKD02000123.1"/>
</dbReference>
<evidence type="ECO:0000313" key="2">
    <source>
        <dbReference type="Proteomes" id="UP000033615"/>
    </source>
</evidence>
<dbReference type="Pfam" id="PF22880">
    <property type="entry name" value="DUF7019"/>
    <property type="match status" value="1"/>
</dbReference>
<dbReference type="InterPro" id="IPR054284">
    <property type="entry name" value="DUF7019"/>
</dbReference>
<reference evidence="1" key="1">
    <citation type="submission" date="2016-12" db="EMBL/GenBank/DDBJ databases">
        <title>Genome sequence of Streptomyces antioxidans MUSC 164.</title>
        <authorList>
            <person name="Lee L.-H."/>
            <person name="Ser H.-L."/>
        </authorList>
    </citation>
    <scope>NUCLEOTIDE SEQUENCE [LARGE SCALE GENOMIC DNA]</scope>
    <source>
        <strain evidence="1">MUSC 164</strain>
    </source>
</reference>
<organism evidence="1 2">
    <name type="scientific">Streptomyces antioxidans</name>
    <dbReference type="NCBI Taxonomy" id="1507734"/>
    <lineage>
        <taxon>Bacteria</taxon>
        <taxon>Bacillati</taxon>
        <taxon>Actinomycetota</taxon>
        <taxon>Actinomycetes</taxon>
        <taxon>Kitasatosporales</taxon>
        <taxon>Streptomycetaceae</taxon>
        <taxon>Streptomyces</taxon>
    </lineage>
</organism>
<name>A0A1V4CUT7_9ACTN</name>
<dbReference type="Proteomes" id="UP000033615">
    <property type="component" value="Unassembled WGS sequence"/>
</dbReference>
<evidence type="ECO:0000313" key="1">
    <source>
        <dbReference type="EMBL" id="OPF71057.1"/>
    </source>
</evidence>
<comment type="caution">
    <text evidence="1">The sequence shown here is derived from an EMBL/GenBank/DDBJ whole genome shotgun (WGS) entry which is preliminary data.</text>
</comment>
<proteinExistence type="predicted"/>
<dbReference type="OrthoDB" id="3629987at2"/>
<dbReference type="AlphaFoldDB" id="A0A1V4CUT7"/>
<sequence>MRDVIYLSVGKLQQFLPEPRRAPRAGAVRLSTPFGVGVDVDAQATDGEQGRMRQLRQVQKHLEETALWYEEPGLRPGLWVQFEAPMRCVTLRGAYRDLLLFADLGPGSVAGCRLLLHGSAQHLLGWTPQLTDGPVLNEIGGGGDSVGAVFLTRAGQVVEALSPDFDPGTAAPADAASVSPLAPALSATGIRDLLRALDIGHDGIDTTAPMTGYARVTALLPERGGAPRCLVASPLTVEYVKETP</sequence>
<dbReference type="EMBL" id="LAKD02000123">
    <property type="protein sequence ID" value="OPF71057.1"/>
    <property type="molecule type" value="Genomic_DNA"/>
</dbReference>
<accession>A0A1V4CUT7</accession>
<dbReference type="NCBIfam" id="NF040893">
    <property type="entry name" value="SAVMC3_10250"/>
    <property type="match status" value="1"/>
</dbReference>